<organism evidence="2 3">
    <name type="scientific">Kaistia soli DSM 19436</name>
    <dbReference type="NCBI Taxonomy" id="1122133"/>
    <lineage>
        <taxon>Bacteria</taxon>
        <taxon>Pseudomonadati</taxon>
        <taxon>Pseudomonadota</taxon>
        <taxon>Alphaproteobacteria</taxon>
        <taxon>Hyphomicrobiales</taxon>
        <taxon>Kaistiaceae</taxon>
        <taxon>Kaistia</taxon>
    </lineage>
</organism>
<evidence type="ECO:0000313" key="2">
    <source>
        <dbReference type="EMBL" id="SHE77815.1"/>
    </source>
</evidence>
<evidence type="ECO:0000256" key="1">
    <source>
        <dbReference type="SAM" id="SignalP"/>
    </source>
</evidence>
<dbReference type="EMBL" id="FQUP01000001">
    <property type="protein sequence ID" value="SHE77815.1"/>
    <property type="molecule type" value="Genomic_DNA"/>
</dbReference>
<feature type="signal peptide" evidence="1">
    <location>
        <begin position="1"/>
        <end position="34"/>
    </location>
</feature>
<dbReference type="RefSeq" id="WP_139251322.1">
    <property type="nucleotide sequence ID" value="NZ_FQUP01000001.1"/>
</dbReference>
<name>A0A1M4W9H2_9HYPH</name>
<keyword evidence="3" id="KW-1185">Reference proteome</keyword>
<dbReference type="OrthoDB" id="8368506at2"/>
<dbReference type="AlphaFoldDB" id="A0A1M4W9H2"/>
<sequence length="195" mass="20810">MSAHRQTGRRLGLAASISLAVASFALAAATPALAAPKCTSNASFLIVEVPHGEDVGNTYLVRDNTASPKPVCSTKKLKTDLVIGSRDDAFYLLKLVGNYFLIDAGTGPDRDLLIYDLASKKEVFSGGYSDDDIKIDSAKAVFWTGSAEKPTKKNCKDLASIQKNGLTPVIEQLVTFDFTSGTLTKSNSLRCSAEQ</sequence>
<proteinExistence type="predicted"/>
<gene>
    <name evidence="2" type="ORF">SAMN02745157_0916</name>
</gene>
<dbReference type="STRING" id="1122133.SAMN02745157_0916"/>
<protein>
    <submittedName>
        <fullName evidence="2">Uncharacterized protein</fullName>
    </submittedName>
</protein>
<evidence type="ECO:0000313" key="3">
    <source>
        <dbReference type="Proteomes" id="UP000184485"/>
    </source>
</evidence>
<reference evidence="2 3" key="1">
    <citation type="submission" date="2016-11" db="EMBL/GenBank/DDBJ databases">
        <authorList>
            <person name="Jaros S."/>
            <person name="Januszkiewicz K."/>
            <person name="Wedrychowicz H."/>
        </authorList>
    </citation>
    <scope>NUCLEOTIDE SEQUENCE [LARGE SCALE GENOMIC DNA]</scope>
    <source>
        <strain evidence="2 3">DSM 19436</strain>
    </source>
</reference>
<accession>A0A1M4W9H2</accession>
<feature type="chain" id="PRO_5013132801" evidence="1">
    <location>
        <begin position="35"/>
        <end position="195"/>
    </location>
</feature>
<keyword evidence="1" id="KW-0732">Signal</keyword>
<dbReference type="Proteomes" id="UP000184485">
    <property type="component" value="Unassembled WGS sequence"/>
</dbReference>